<dbReference type="AlphaFoldDB" id="A0AAV2TPL0"/>
<feature type="region of interest" description="Disordered" evidence="1">
    <location>
        <begin position="1"/>
        <end position="29"/>
    </location>
</feature>
<protein>
    <submittedName>
        <fullName evidence="2">Uncharacterized protein</fullName>
    </submittedName>
</protein>
<reference evidence="2" key="1">
    <citation type="submission" date="2024-06" db="EMBL/GenBank/DDBJ databases">
        <authorList>
            <person name="Liu X."/>
            <person name="Lenzi L."/>
            <person name="Haldenby T S."/>
            <person name="Uol C."/>
        </authorList>
    </citation>
    <scope>NUCLEOTIDE SEQUENCE</scope>
</reference>
<feature type="compositionally biased region" description="Polar residues" evidence="1">
    <location>
        <begin position="247"/>
        <end position="269"/>
    </location>
</feature>
<organism evidence="2 3">
    <name type="scientific">Calicophoron daubneyi</name>
    <name type="common">Rumen fluke</name>
    <name type="synonym">Paramphistomum daubneyi</name>
    <dbReference type="NCBI Taxonomy" id="300641"/>
    <lineage>
        <taxon>Eukaryota</taxon>
        <taxon>Metazoa</taxon>
        <taxon>Spiralia</taxon>
        <taxon>Lophotrochozoa</taxon>
        <taxon>Platyhelminthes</taxon>
        <taxon>Trematoda</taxon>
        <taxon>Digenea</taxon>
        <taxon>Plagiorchiida</taxon>
        <taxon>Pronocephalata</taxon>
        <taxon>Paramphistomoidea</taxon>
        <taxon>Paramphistomidae</taxon>
        <taxon>Calicophoron</taxon>
    </lineage>
</organism>
<evidence type="ECO:0000256" key="1">
    <source>
        <dbReference type="SAM" id="MobiDB-lite"/>
    </source>
</evidence>
<comment type="caution">
    <text evidence="2">The sequence shown here is derived from an EMBL/GenBank/DDBJ whole genome shotgun (WGS) entry which is preliminary data.</text>
</comment>
<feature type="region of interest" description="Disordered" evidence="1">
    <location>
        <begin position="239"/>
        <end position="279"/>
    </location>
</feature>
<proteinExistence type="predicted"/>
<evidence type="ECO:0000313" key="3">
    <source>
        <dbReference type="Proteomes" id="UP001497525"/>
    </source>
</evidence>
<evidence type="ECO:0000313" key="2">
    <source>
        <dbReference type="EMBL" id="CAL5138184.1"/>
    </source>
</evidence>
<dbReference type="EMBL" id="CAXLJL010000478">
    <property type="protein sequence ID" value="CAL5138184.1"/>
    <property type="molecule type" value="Genomic_DNA"/>
</dbReference>
<name>A0AAV2TPL0_CALDB</name>
<dbReference type="Proteomes" id="UP001497525">
    <property type="component" value="Unassembled WGS sequence"/>
</dbReference>
<accession>A0AAV2TPL0</accession>
<gene>
    <name evidence="2" type="ORF">CDAUBV1_LOCUS12793</name>
</gene>
<sequence length="369" mass="42465">MQALRDHFSVEDGDEQAKSSYEQEKKREEERRLMVKRFMETEQKRAQLYTSLANNVHIHSFSEVGPLSLSPENKISSFASTPPEFNCSFTSPSSGMTDRYRNPFLTRKPEEARQTDCTLACIRTQSSSHCPSASSDASTDDPNSEMNFEIQRMADQARELQLYSYPHTVKNLKQAADEIAARDASRLRQINGRRVYAEAERQRVRFRREVLDDLMSARKIRVQAEKQLTNKEEQSALAEANLEQNDRSVSTQDEIKSSQSTLGHISNDSVSKKDAKPTMRQLTPRIKKIPKGSTNTCDNEIKNEELLELWGQLHKQLGGHMPMICLCSRWYKQQQTTSLPWLSCADNCQFHRRPQVYLKALLDHIRSME</sequence>